<keyword evidence="1" id="KW-0812">Transmembrane</keyword>
<dbReference type="EMBL" id="RHQL01000010">
    <property type="protein sequence ID" value="RRV08909.1"/>
    <property type="molecule type" value="Genomic_DNA"/>
</dbReference>
<comment type="caution">
    <text evidence="2">The sequence shown here is derived from an EMBL/GenBank/DDBJ whole genome shotgun (WGS) entry which is preliminary data.</text>
</comment>
<sequence>MTTSTHCARSIRLGSREMSRNQFLLVLVGLAGIAWAIAAFLGTPSDGTASVPNSALSPHMVWAYLLAGIAVFGFTCLKRAGEAGTAYQCLLVAGGFLAGAAIKTFLA</sequence>
<feature type="transmembrane region" description="Helical" evidence="1">
    <location>
        <begin position="61"/>
        <end position="77"/>
    </location>
</feature>
<gene>
    <name evidence="2" type="ORF">EGJ28_16735</name>
</gene>
<feature type="transmembrane region" description="Helical" evidence="1">
    <location>
        <begin position="89"/>
        <end position="106"/>
    </location>
</feature>
<organism evidence="2 3">
    <name type="scientific">Stutzerimonas xanthomarina</name>
    <dbReference type="NCBI Taxonomy" id="271420"/>
    <lineage>
        <taxon>Bacteria</taxon>
        <taxon>Pseudomonadati</taxon>
        <taxon>Pseudomonadota</taxon>
        <taxon>Gammaproteobacteria</taxon>
        <taxon>Pseudomonadales</taxon>
        <taxon>Pseudomonadaceae</taxon>
        <taxon>Stutzerimonas</taxon>
    </lineage>
</organism>
<proteinExistence type="predicted"/>
<evidence type="ECO:0000313" key="3">
    <source>
        <dbReference type="Proteomes" id="UP000276506"/>
    </source>
</evidence>
<reference evidence="2 3" key="1">
    <citation type="submission" date="2018-10" db="EMBL/GenBank/DDBJ databases">
        <title>Transmission dynamics of multidrug resistant bacteria on intensive care unit surfaces.</title>
        <authorList>
            <person name="D'Souza A.W."/>
            <person name="Potter R.F."/>
            <person name="Wallace M."/>
            <person name="Shupe A."/>
            <person name="Patel S."/>
            <person name="Sun S."/>
            <person name="Gul D."/>
            <person name="Kwon J.H."/>
            <person name="Andleeb S."/>
            <person name="Burnham C.-A.D."/>
            <person name="Dantas G."/>
        </authorList>
    </citation>
    <scope>NUCLEOTIDE SEQUENCE [LARGE SCALE GENOMIC DNA]</scope>
    <source>
        <strain evidence="2 3">PX_177</strain>
    </source>
</reference>
<evidence type="ECO:0000256" key="1">
    <source>
        <dbReference type="SAM" id="Phobius"/>
    </source>
</evidence>
<dbReference type="RefSeq" id="WP_041110011.1">
    <property type="nucleotide sequence ID" value="NZ_RHQL01000010.1"/>
</dbReference>
<name>A0A3R8VD97_9GAMM</name>
<dbReference type="AlphaFoldDB" id="A0A3R8VD97"/>
<feature type="transmembrane region" description="Helical" evidence="1">
    <location>
        <begin position="21"/>
        <end position="41"/>
    </location>
</feature>
<keyword evidence="1" id="KW-0472">Membrane</keyword>
<evidence type="ECO:0000313" key="2">
    <source>
        <dbReference type="EMBL" id="RRV08909.1"/>
    </source>
</evidence>
<dbReference type="Proteomes" id="UP000276506">
    <property type="component" value="Unassembled WGS sequence"/>
</dbReference>
<protein>
    <submittedName>
        <fullName evidence="2">Uncharacterized protein</fullName>
    </submittedName>
</protein>
<keyword evidence="1" id="KW-1133">Transmembrane helix</keyword>
<accession>A0A3R8VD97</accession>